<dbReference type="GO" id="GO:0005739">
    <property type="term" value="C:mitochondrion"/>
    <property type="evidence" value="ECO:0007669"/>
    <property type="project" value="TreeGrafter"/>
</dbReference>
<evidence type="ECO:0000313" key="4">
    <source>
        <dbReference type="EMBL" id="PUU72736.1"/>
    </source>
</evidence>
<dbReference type="Pfam" id="PF10558">
    <property type="entry name" value="MTP18"/>
    <property type="match status" value="1"/>
</dbReference>
<evidence type="ECO:0000256" key="2">
    <source>
        <dbReference type="ARBA" id="ARBA00017835"/>
    </source>
</evidence>
<dbReference type="Proteomes" id="UP000244722">
    <property type="component" value="Unassembled WGS sequence"/>
</dbReference>
<evidence type="ECO:0000313" key="5">
    <source>
        <dbReference type="Proteomes" id="UP000244722"/>
    </source>
</evidence>
<reference evidence="4 5" key="1">
    <citation type="submission" date="2017-04" db="EMBL/GenBank/DDBJ databases">
        <title>Draft genome sequence of Tuber borchii Vittad., a whitish edible truffle.</title>
        <authorList>
            <consortium name="DOE Joint Genome Institute"/>
            <person name="Murat C."/>
            <person name="Kuo A."/>
            <person name="Barry K.W."/>
            <person name="Clum A."/>
            <person name="Dockter R.B."/>
            <person name="Fauchery L."/>
            <person name="Iotti M."/>
            <person name="Kohler A."/>
            <person name="Labutti K."/>
            <person name="Lindquist E.A."/>
            <person name="Lipzen A."/>
            <person name="Ohm R.A."/>
            <person name="Wang M."/>
            <person name="Grigoriev I.V."/>
            <person name="Zambonelli A."/>
            <person name="Martin F.M."/>
        </authorList>
    </citation>
    <scope>NUCLEOTIDE SEQUENCE [LARGE SCALE GENOMIC DNA]</scope>
    <source>
        <strain evidence="4 5">Tbo3840</strain>
    </source>
</reference>
<protein>
    <recommendedName>
        <fullName evidence="2">Mitochondrial fission process protein 1</fullName>
    </recommendedName>
    <alternativeName>
        <fullName evidence="3">Mitochondrial 18 kDa protein</fullName>
    </alternativeName>
</protein>
<dbReference type="OrthoDB" id="424969at2759"/>
<name>A0A2T6ZBB3_TUBBO</name>
<dbReference type="GO" id="GO:0000266">
    <property type="term" value="P:mitochondrial fission"/>
    <property type="evidence" value="ECO:0007669"/>
    <property type="project" value="TreeGrafter"/>
</dbReference>
<dbReference type="AlphaFoldDB" id="A0A2T6ZBB3"/>
<evidence type="ECO:0000256" key="1">
    <source>
        <dbReference type="ARBA" id="ARBA00009224"/>
    </source>
</evidence>
<dbReference type="PANTHER" id="PTHR11001">
    <property type="entry name" value="MITOCHONDRIAL FISSION PROCESS PROTEIN 1"/>
    <property type="match status" value="1"/>
</dbReference>
<dbReference type="InterPro" id="IPR019560">
    <property type="entry name" value="Mitochondrial_18_kDa_protein"/>
</dbReference>
<comment type="caution">
    <text evidence="4">The sequence shown here is derived from an EMBL/GenBank/DDBJ whole genome shotgun (WGS) entry which is preliminary data.</text>
</comment>
<comment type="similarity">
    <text evidence="1">Belongs to the MTFP1 family.</text>
</comment>
<sequence>MPTHAPQNPDPPKTGPNDSIVKKIYQGEAPDTTDTSVRWAAYANRIQTIMRSGQRYVAYTSDIGESFRPVVPKTLVRSAYGISWAYLTGDVMNEGYKAYLANQATLRGGLRVTDVPVFLQPAHMIKNRQGGNKEEVVPNEDPGHTKVELHPKGNVPFLEDYRTVMVQRAVFQSLASMALPAFTIHSVVRYSGHALKNHKNPKIKAWGPVGLGLAVVPALPYIFDHPVEQAVEWVFEKGYHVATGRSGVSEKEKKL</sequence>
<keyword evidence="5" id="KW-1185">Reference proteome</keyword>
<proteinExistence type="inferred from homology"/>
<organism evidence="4 5">
    <name type="scientific">Tuber borchii</name>
    <name type="common">White truffle</name>
    <dbReference type="NCBI Taxonomy" id="42251"/>
    <lineage>
        <taxon>Eukaryota</taxon>
        <taxon>Fungi</taxon>
        <taxon>Dikarya</taxon>
        <taxon>Ascomycota</taxon>
        <taxon>Pezizomycotina</taxon>
        <taxon>Pezizomycetes</taxon>
        <taxon>Pezizales</taxon>
        <taxon>Tuberaceae</taxon>
        <taxon>Tuber</taxon>
    </lineage>
</organism>
<dbReference type="EMBL" id="NESQ01000474">
    <property type="protein sequence ID" value="PUU72736.1"/>
    <property type="molecule type" value="Genomic_DNA"/>
</dbReference>
<gene>
    <name evidence="4" type="ORF">B9Z19DRAFT_1096659</name>
</gene>
<dbReference type="PANTHER" id="PTHR11001:SF2">
    <property type="entry name" value="MITOCHONDRIAL FISSION PROCESS PROTEIN 1"/>
    <property type="match status" value="1"/>
</dbReference>
<accession>A0A2T6ZBB3</accession>
<dbReference type="STRING" id="42251.A0A2T6ZBB3"/>
<evidence type="ECO:0000256" key="3">
    <source>
        <dbReference type="ARBA" id="ARBA00029631"/>
    </source>
</evidence>